<accession>A0A3G8JIN3</accession>
<proteinExistence type="predicted"/>
<dbReference type="RefSeq" id="WP_124707016.1">
    <property type="nucleotide sequence ID" value="NZ_CP033972.1"/>
</dbReference>
<gene>
    <name evidence="1" type="ORF">D7316_00660</name>
</gene>
<organism evidence="1 2">
    <name type="scientific">Gordonia insulae</name>
    <dbReference type="NCBI Taxonomy" id="2420509"/>
    <lineage>
        <taxon>Bacteria</taxon>
        <taxon>Bacillati</taxon>
        <taxon>Actinomycetota</taxon>
        <taxon>Actinomycetes</taxon>
        <taxon>Mycobacteriales</taxon>
        <taxon>Gordoniaceae</taxon>
        <taxon>Gordonia</taxon>
    </lineage>
</organism>
<keyword evidence="2" id="KW-1185">Reference proteome</keyword>
<protein>
    <submittedName>
        <fullName evidence="1">Uncharacterized protein</fullName>
    </submittedName>
</protein>
<name>A0A3G8JIN3_9ACTN</name>
<dbReference type="OrthoDB" id="4376844at2"/>
<reference evidence="1 2" key="1">
    <citation type="submission" date="2018-11" db="EMBL/GenBank/DDBJ databases">
        <title>Gordonia insulae sp. nov., isolated from an island soil.</title>
        <authorList>
            <person name="Kim Y.S."/>
            <person name="Kim S.B."/>
        </authorList>
    </citation>
    <scope>NUCLEOTIDE SEQUENCE [LARGE SCALE GENOMIC DNA]</scope>
    <source>
        <strain evidence="1 2">MMS17-SY073</strain>
    </source>
</reference>
<dbReference type="KEGG" id="gom:D7316_00660"/>
<dbReference type="Proteomes" id="UP000271469">
    <property type="component" value="Chromosome"/>
</dbReference>
<dbReference type="AlphaFoldDB" id="A0A3G8JIN3"/>
<sequence length="105" mass="10911">MTVLDIGVVASGGCEGCACAGCDRDDDAEPPRIAGFDTAISMAEAAGCGNVTWWNTIRAHADDPSVGEYAASVLLARLIRSSAHRLGIPAADVWTAIRRSGRLPL</sequence>
<evidence type="ECO:0000313" key="1">
    <source>
        <dbReference type="EMBL" id="AZG44080.1"/>
    </source>
</evidence>
<evidence type="ECO:0000313" key="2">
    <source>
        <dbReference type="Proteomes" id="UP000271469"/>
    </source>
</evidence>
<dbReference type="EMBL" id="CP033972">
    <property type="protein sequence ID" value="AZG44080.1"/>
    <property type="molecule type" value="Genomic_DNA"/>
</dbReference>